<dbReference type="GO" id="GO:0009523">
    <property type="term" value="C:photosystem II"/>
    <property type="evidence" value="ECO:0000318"/>
    <property type="project" value="GO_Central"/>
</dbReference>
<organism evidence="3 4">
    <name type="scientific">Solanum tuberosum</name>
    <name type="common">Potato</name>
    <dbReference type="NCBI Taxonomy" id="4113"/>
    <lineage>
        <taxon>Eukaryota</taxon>
        <taxon>Viridiplantae</taxon>
        <taxon>Streptophyta</taxon>
        <taxon>Embryophyta</taxon>
        <taxon>Tracheophyta</taxon>
        <taxon>Spermatophyta</taxon>
        <taxon>Magnoliopsida</taxon>
        <taxon>eudicotyledons</taxon>
        <taxon>Gunneridae</taxon>
        <taxon>Pentapetalae</taxon>
        <taxon>asterids</taxon>
        <taxon>lamiids</taxon>
        <taxon>Solanales</taxon>
        <taxon>Solanaceae</taxon>
        <taxon>Solanoideae</taxon>
        <taxon>Solaneae</taxon>
        <taxon>Solanum</taxon>
    </lineage>
</organism>
<protein>
    <recommendedName>
        <fullName evidence="2">Putative plant transposon protein domain-containing protein</fullName>
    </recommendedName>
</protein>
<dbReference type="InParanoid" id="M1DXW6"/>
<evidence type="ECO:0000313" key="4">
    <source>
        <dbReference type="Proteomes" id="UP000011115"/>
    </source>
</evidence>
<dbReference type="Proteomes" id="UP000011115">
    <property type="component" value="Unassembled WGS sequence"/>
</dbReference>
<evidence type="ECO:0000259" key="2">
    <source>
        <dbReference type="Pfam" id="PF20167"/>
    </source>
</evidence>
<evidence type="ECO:0000256" key="1">
    <source>
        <dbReference type="SAM" id="MobiDB-lite"/>
    </source>
</evidence>
<evidence type="ECO:0000313" key="3">
    <source>
        <dbReference type="EnsemblPlants" id="PGSC0003DMT400096182"/>
    </source>
</evidence>
<accession>M1DXW6</accession>
<dbReference type="Gramene" id="PGSC0003DMT400096182">
    <property type="protein sequence ID" value="PGSC0003DMT400096182"/>
    <property type="gene ID" value="PGSC0003DMG400045753"/>
</dbReference>
<reference evidence="3" key="2">
    <citation type="submission" date="2015-06" db="UniProtKB">
        <authorList>
            <consortium name="EnsemblPlants"/>
        </authorList>
    </citation>
    <scope>IDENTIFICATION</scope>
    <source>
        <strain evidence="3">DM1-3 516 R44</strain>
    </source>
</reference>
<dbReference type="PANTHER" id="PTHR33180">
    <property type="entry name" value="PHOTOSYSTEM II CP43 REACTION CENTER PROTEIN"/>
    <property type="match status" value="1"/>
</dbReference>
<feature type="compositionally biased region" description="Basic and acidic residues" evidence="1">
    <location>
        <begin position="205"/>
        <end position="216"/>
    </location>
</feature>
<dbReference type="HOGENOM" id="CLU_029307_1_2_1"/>
<reference evidence="4" key="1">
    <citation type="journal article" date="2011" name="Nature">
        <title>Genome sequence and analysis of the tuber crop potato.</title>
        <authorList>
            <consortium name="The Potato Genome Sequencing Consortium"/>
        </authorList>
    </citation>
    <scope>NUCLEOTIDE SEQUENCE [LARGE SCALE GENOMIC DNA]</scope>
    <source>
        <strain evidence="4">cv. DM1-3 516 R44</strain>
    </source>
</reference>
<dbReference type="InterPro" id="IPR046796">
    <property type="entry name" value="Transposase_32_dom"/>
</dbReference>
<dbReference type="GO" id="GO:0009579">
    <property type="term" value="C:thylakoid"/>
    <property type="evidence" value="ECO:0000318"/>
    <property type="project" value="GO_Central"/>
</dbReference>
<dbReference type="EnsemblPlants" id="PGSC0003DMT400096182">
    <property type="protein sequence ID" value="PGSC0003DMT400096182"/>
    <property type="gene ID" value="PGSC0003DMG400045753"/>
</dbReference>
<dbReference type="AlphaFoldDB" id="M1DXW6"/>
<proteinExistence type="predicted"/>
<sequence>MSCRNGDQMDHSHLRMMILRDDILSFRKLKVEIGELNVRSVTRRSGWRARLGALLDSRNSKVGVCKTRRAQEQIGVSPNRSVIVTLSAVWTSTLTGGLVKLGEWASPCLPNVVGKSPKGPSHRRHAKFLGNFEPILWASPIWLAKVIRRLTDRFGELSIDIARTNLDMSPRKRARGVVINEGGVNTPKRGRKKPPKGGNGRGKRPIFDVLEHHSGSEGESFDSQAALSDPEDDQPLQSRRVEICARSHPDSSRTQAATPPTADTVPALAPPVAPVPPVQIPPPRLLNRLKADGLRIILEEKLISTVGLVGKFSIVRDTLQFHRFEQFTRPRGPYIPTWVREFYTGYGDLVPKGKKKASAFRPVKALRATLAYEGLPITQSLDDLKGWLAPLISDTTLRWIEAGASIEKKDLNIAALYWFRFISRSIMPYQNKSILWHPKASYLGSIISKRSINVGLLIEQEMAMRAKQHLTSLPFPVLITELC</sequence>
<name>M1DXW6_SOLTU</name>
<keyword evidence="4" id="KW-1185">Reference proteome</keyword>
<feature type="region of interest" description="Disordered" evidence="1">
    <location>
        <begin position="173"/>
        <end position="236"/>
    </location>
</feature>
<dbReference type="PaxDb" id="4113-PGSC0003DMT400096182"/>
<feature type="domain" description="Putative plant transposon protein" evidence="2">
    <location>
        <begin position="321"/>
        <end position="483"/>
    </location>
</feature>
<dbReference type="PANTHER" id="PTHR33180:SF31">
    <property type="entry name" value="POLYPROTEIN PROTEIN"/>
    <property type="match status" value="1"/>
</dbReference>
<dbReference type="Pfam" id="PF20167">
    <property type="entry name" value="Transposase_32"/>
    <property type="match status" value="1"/>
</dbReference>